<reference evidence="1" key="1">
    <citation type="submission" date="2015-04" db="UniProtKB">
        <authorList>
            <consortium name="EnsemblPlants"/>
        </authorList>
    </citation>
    <scope>IDENTIFICATION</scope>
</reference>
<proteinExistence type="predicted"/>
<evidence type="ECO:0000313" key="2">
    <source>
        <dbReference type="Proteomes" id="UP000026962"/>
    </source>
</evidence>
<dbReference type="Proteomes" id="UP000026962">
    <property type="component" value="Chromosome 5"/>
</dbReference>
<name>A0A0E0L5A3_ORYPU</name>
<accession>A0A0E0L5A3</accession>
<dbReference type="Gramene" id="OPUNC05G22150.1">
    <property type="protein sequence ID" value="OPUNC05G22150.1"/>
    <property type="gene ID" value="OPUNC05G22150"/>
</dbReference>
<evidence type="ECO:0000313" key="1">
    <source>
        <dbReference type="EnsemblPlants" id="OPUNC05G22150.1"/>
    </source>
</evidence>
<sequence length="175" mass="19699">MAVWYPITRLFEIVVEVPKKRVRGMFEHKPSNCIDTQDLRPLKRRPPVTDMGDPVLVLMDAAANAFLTDTMDWAIFDPQDGSGTWLSMCILRSAFAKKRVRGMFEHKPSDCIDAQDLRPLKRRPPVTDMGDPVPILMGAAGNAFPTDTMDWAFFDPQDGSGPSAKPKHLHMMDID</sequence>
<keyword evidence="2" id="KW-1185">Reference proteome</keyword>
<dbReference type="AlphaFoldDB" id="A0A0E0L5A3"/>
<dbReference type="EnsemblPlants" id="OPUNC05G22150.1">
    <property type="protein sequence ID" value="OPUNC05G22150.1"/>
    <property type="gene ID" value="OPUNC05G22150"/>
</dbReference>
<organism evidence="1">
    <name type="scientific">Oryza punctata</name>
    <name type="common">Red rice</name>
    <dbReference type="NCBI Taxonomy" id="4537"/>
    <lineage>
        <taxon>Eukaryota</taxon>
        <taxon>Viridiplantae</taxon>
        <taxon>Streptophyta</taxon>
        <taxon>Embryophyta</taxon>
        <taxon>Tracheophyta</taxon>
        <taxon>Spermatophyta</taxon>
        <taxon>Magnoliopsida</taxon>
        <taxon>Liliopsida</taxon>
        <taxon>Poales</taxon>
        <taxon>Poaceae</taxon>
        <taxon>BOP clade</taxon>
        <taxon>Oryzoideae</taxon>
        <taxon>Oryzeae</taxon>
        <taxon>Oryzinae</taxon>
        <taxon>Oryza</taxon>
    </lineage>
</organism>
<dbReference type="HOGENOM" id="CLU_1534974_0_0_1"/>
<protein>
    <submittedName>
        <fullName evidence="1">Uncharacterized protein</fullName>
    </submittedName>
</protein>
<reference evidence="1" key="2">
    <citation type="submission" date="2018-05" db="EMBL/GenBank/DDBJ databases">
        <title>OpunRS2 (Oryza punctata Reference Sequence Version 2).</title>
        <authorList>
            <person name="Zhang J."/>
            <person name="Kudrna D."/>
            <person name="Lee S."/>
            <person name="Talag J."/>
            <person name="Welchert J."/>
            <person name="Wing R.A."/>
        </authorList>
    </citation>
    <scope>NUCLEOTIDE SEQUENCE [LARGE SCALE GENOMIC DNA]</scope>
</reference>